<dbReference type="NCBIfam" id="TIGR02623">
    <property type="entry name" value="G1P_cyt_trans"/>
    <property type="match status" value="1"/>
</dbReference>
<dbReference type="AlphaFoldDB" id="A0A132U1R4"/>
<dbReference type="Proteomes" id="UP000070475">
    <property type="component" value="Unassembled WGS sequence"/>
</dbReference>
<evidence type="ECO:0000313" key="3">
    <source>
        <dbReference type="Proteomes" id="UP000070475"/>
    </source>
</evidence>
<keyword evidence="2" id="KW-0808">Transferase</keyword>
<sequence length="266" mass="30283">MKVVILAGGYGTRISEESHLRPKPMIEIGQKPILWHIMKLYSHYGYNDFVICLGYKGFYIKEYFAHYFLHESDVTFDFTSDNQLVTHTHTAEPWKVTLVNTGVDTMTGGRVKRIQKYVGDEPFMLTYGDGVSDVDISELVNQHKLHGRLATVTTVQPSGRFGALDISANNEVKGFQEKPKGDGSWINAGFFVLQPEVFNYIAGDETFFEKEPLEGLARDGELFGFKHEGFWQPMDTLRDKNLLEDLWGSGKAPWKTWETKSVNIND</sequence>
<name>A0A132U1R4_9BACL</name>
<dbReference type="SUPFAM" id="SSF53448">
    <property type="entry name" value="Nucleotide-diphospho-sugar transferases"/>
    <property type="match status" value="1"/>
</dbReference>
<dbReference type="InterPro" id="IPR013446">
    <property type="entry name" value="G1P_cyt_trans-like"/>
</dbReference>
<dbReference type="InterPro" id="IPR046981">
    <property type="entry name" value="G1P_cyt_trans"/>
</dbReference>
<comment type="caution">
    <text evidence="2">The sequence shown here is derived from an EMBL/GenBank/DDBJ whole genome shotgun (WGS) entry which is preliminary data.</text>
</comment>
<evidence type="ECO:0000259" key="1">
    <source>
        <dbReference type="Pfam" id="PF00483"/>
    </source>
</evidence>
<dbReference type="Pfam" id="PF00483">
    <property type="entry name" value="NTP_transferase"/>
    <property type="match status" value="1"/>
</dbReference>
<dbReference type="PATRIC" id="fig|483937.3.peg.2509"/>
<dbReference type="OrthoDB" id="9801899at2"/>
<dbReference type="RefSeq" id="WP_060860636.1">
    <property type="nucleotide sequence ID" value="NZ_LIRB01000126.1"/>
</dbReference>
<dbReference type="GO" id="GO:0047343">
    <property type="term" value="F:glucose-1-phosphate cytidylyltransferase activity"/>
    <property type="evidence" value="ECO:0007669"/>
    <property type="project" value="InterPro"/>
</dbReference>
<dbReference type="PANTHER" id="PTHR47183:SF1">
    <property type="entry name" value="GLUCOSE-1-PHOSPHATE CYTIDYLYLTRANSFERASE"/>
    <property type="match status" value="1"/>
</dbReference>
<dbReference type="PANTHER" id="PTHR47183">
    <property type="entry name" value="GLUCOSE-1-PHOSPHATE CYTIDYLYLTRANSFERASE-RELATED"/>
    <property type="match status" value="1"/>
</dbReference>
<keyword evidence="3" id="KW-1185">Reference proteome</keyword>
<dbReference type="GO" id="GO:0009243">
    <property type="term" value="P:O antigen biosynthetic process"/>
    <property type="evidence" value="ECO:0007669"/>
    <property type="project" value="InterPro"/>
</dbReference>
<accession>A0A132U1R4</accession>
<organism evidence="2 3">
    <name type="scientific">Paenibacillus riograndensis</name>
    <dbReference type="NCBI Taxonomy" id="483937"/>
    <lineage>
        <taxon>Bacteria</taxon>
        <taxon>Bacillati</taxon>
        <taxon>Bacillota</taxon>
        <taxon>Bacilli</taxon>
        <taxon>Bacillales</taxon>
        <taxon>Paenibacillaceae</taxon>
        <taxon>Paenibacillus</taxon>
        <taxon>Paenibacillus sonchi group</taxon>
    </lineage>
</organism>
<protein>
    <submittedName>
        <fullName evidence="2">Glucose-1-phosphate cytidylyltransferase</fullName>
    </submittedName>
</protein>
<evidence type="ECO:0000313" key="2">
    <source>
        <dbReference type="EMBL" id="KWX77323.1"/>
    </source>
</evidence>
<feature type="domain" description="Nucleotidyl transferase" evidence="1">
    <location>
        <begin position="2"/>
        <end position="204"/>
    </location>
</feature>
<dbReference type="Gene3D" id="3.90.550.10">
    <property type="entry name" value="Spore Coat Polysaccharide Biosynthesis Protein SpsA, Chain A"/>
    <property type="match status" value="1"/>
</dbReference>
<gene>
    <name evidence="2" type="ORF">AMQ84_12570</name>
</gene>
<dbReference type="InterPro" id="IPR029044">
    <property type="entry name" value="Nucleotide-diphossugar_trans"/>
</dbReference>
<dbReference type="CDD" id="cd02524">
    <property type="entry name" value="G1P_cytidylyltransferase"/>
    <property type="match status" value="1"/>
</dbReference>
<proteinExistence type="predicted"/>
<reference evidence="2 3" key="1">
    <citation type="submission" date="2015-08" db="EMBL/GenBank/DDBJ databases">
        <title>Genomes of Paenibacillus riograndensis.</title>
        <authorList>
            <person name="Sant'Anna F.H."/>
            <person name="Souza R."/>
            <person name="Ambrosini A."/>
            <person name="Bach E."/>
            <person name="Fernandes G."/>
            <person name="Balsanelli E."/>
            <person name="Baura V.A."/>
            <person name="Pedrosa F.O."/>
            <person name="Souza E.M."/>
            <person name="Passaglia L."/>
        </authorList>
    </citation>
    <scope>NUCLEOTIDE SEQUENCE [LARGE SCALE GENOMIC DNA]</scope>
    <source>
        <strain evidence="2 3">CAS34</strain>
    </source>
</reference>
<dbReference type="EMBL" id="LIRB01000126">
    <property type="protein sequence ID" value="KWX77323.1"/>
    <property type="molecule type" value="Genomic_DNA"/>
</dbReference>
<dbReference type="InterPro" id="IPR005835">
    <property type="entry name" value="NTP_transferase_dom"/>
</dbReference>
<keyword evidence="2" id="KW-0548">Nucleotidyltransferase</keyword>